<evidence type="ECO:0000313" key="2">
    <source>
        <dbReference type="Proteomes" id="UP000759537"/>
    </source>
</evidence>
<dbReference type="EMBL" id="WHVB01000002">
    <property type="protein sequence ID" value="KAF8485774.1"/>
    <property type="molecule type" value="Genomic_DNA"/>
</dbReference>
<organism evidence="1 2">
    <name type="scientific">Russula ochroleuca</name>
    <dbReference type="NCBI Taxonomy" id="152965"/>
    <lineage>
        <taxon>Eukaryota</taxon>
        <taxon>Fungi</taxon>
        <taxon>Dikarya</taxon>
        <taxon>Basidiomycota</taxon>
        <taxon>Agaricomycotina</taxon>
        <taxon>Agaricomycetes</taxon>
        <taxon>Russulales</taxon>
        <taxon>Russulaceae</taxon>
        <taxon>Russula</taxon>
    </lineage>
</organism>
<protein>
    <submittedName>
        <fullName evidence="1">Uncharacterized protein</fullName>
    </submittedName>
</protein>
<accession>A0A9P5N3J2</accession>
<name>A0A9P5N3J2_9AGAM</name>
<comment type="caution">
    <text evidence="1">The sequence shown here is derived from an EMBL/GenBank/DDBJ whole genome shotgun (WGS) entry which is preliminary data.</text>
</comment>
<gene>
    <name evidence="1" type="ORF">DFH94DRAFT_154720</name>
</gene>
<reference evidence="1" key="1">
    <citation type="submission" date="2019-10" db="EMBL/GenBank/DDBJ databases">
        <authorList>
            <consortium name="DOE Joint Genome Institute"/>
            <person name="Kuo A."/>
            <person name="Miyauchi S."/>
            <person name="Kiss E."/>
            <person name="Drula E."/>
            <person name="Kohler A."/>
            <person name="Sanchez-Garcia M."/>
            <person name="Andreopoulos B."/>
            <person name="Barry K.W."/>
            <person name="Bonito G."/>
            <person name="Buee M."/>
            <person name="Carver A."/>
            <person name="Chen C."/>
            <person name="Cichocki N."/>
            <person name="Clum A."/>
            <person name="Culley D."/>
            <person name="Crous P.W."/>
            <person name="Fauchery L."/>
            <person name="Girlanda M."/>
            <person name="Hayes R."/>
            <person name="Keri Z."/>
            <person name="LaButti K."/>
            <person name="Lipzen A."/>
            <person name="Lombard V."/>
            <person name="Magnuson J."/>
            <person name="Maillard F."/>
            <person name="Morin E."/>
            <person name="Murat C."/>
            <person name="Nolan M."/>
            <person name="Ohm R."/>
            <person name="Pangilinan J."/>
            <person name="Pereira M."/>
            <person name="Perotto S."/>
            <person name="Peter M."/>
            <person name="Riley R."/>
            <person name="Sitrit Y."/>
            <person name="Stielow B."/>
            <person name="Szollosi G."/>
            <person name="Zifcakova L."/>
            <person name="Stursova M."/>
            <person name="Spatafora J.W."/>
            <person name="Tedersoo L."/>
            <person name="Vaario L.-M."/>
            <person name="Yamada A."/>
            <person name="Yan M."/>
            <person name="Wang P."/>
            <person name="Xu J."/>
            <person name="Bruns T."/>
            <person name="Baldrian P."/>
            <person name="Vilgalys R."/>
            <person name="Henrissat B."/>
            <person name="Grigoriev I.V."/>
            <person name="Hibbett D."/>
            <person name="Nagy L.G."/>
            <person name="Martin F.M."/>
        </authorList>
    </citation>
    <scope>NUCLEOTIDE SEQUENCE</scope>
    <source>
        <strain evidence="1">Prilba</strain>
    </source>
</reference>
<reference evidence="1" key="2">
    <citation type="journal article" date="2020" name="Nat. Commun.">
        <title>Large-scale genome sequencing of mycorrhizal fungi provides insights into the early evolution of symbiotic traits.</title>
        <authorList>
            <person name="Miyauchi S."/>
            <person name="Kiss E."/>
            <person name="Kuo A."/>
            <person name="Drula E."/>
            <person name="Kohler A."/>
            <person name="Sanchez-Garcia M."/>
            <person name="Morin E."/>
            <person name="Andreopoulos B."/>
            <person name="Barry K.W."/>
            <person name="Bonito G."/>
            <person name="Buee M."/>
            <person name="Carver A."/>
            <person name="Chen C."/>
            <person name="Cichocki N."/>
            <person name="Clum A."/>
            <person name="Culley D."/>
            <person name="Crous P.W."/>
            <person name="Fauchery L."/>
            <person name="Girlanda M."/>
            <person name="Hayes R.D."/>
            <person name="Keri Z."/>
            <person name="LaButti K."/>
            <person name="Lipzen A."/>
            <person name="Lombard V."/>
            <person name="Magnuson J."/>
            <person name="Maillard F."/>
            <person name="Murat C."/>
            <person name="Nolan M."/>
            <person name="Ohm R.A."/>
            <person name="Pangilinan J."/>
            <person name="Pereira M.F."/>
            <person name="Perotto S."/>
            <person name="Peter M."/>
            <person name="Pfister S."/>
            <person name="Riley R."/>
            <person name="Sitrit Y."/>
            <person name="Stielow J.B."/>
            <person name="Szollosi G."/>
            <person name="Zifcakova L."/>
            <person name="Stursova M."/>
            <person name="Spatafora J.W."/>
            <person name="Tedersoo L."/>
            <person name="Vaario L.M."/>
            <person name="Yamada A."/>
            <person name="Yan M."/>
            <person name="Wang P."/>
            <person name="Xu J."/>
            <person name="Bruns T."/>
            <person name="Baldrian P."/>
            <person name="Vilgalys R."/>
            <person name="Dunand C."/>
            <person name="Henrissat B."/>
            <person name="Grigoriev I.V."/>
            <person name="Hibbett D."/>
            <person name="Nagy L.G."/>
            <person name="Martin F.M."/>
        </authorList>
    </citation>
    <scope>NUCLEOTIDE SEQUENCE</scope>
    <source>
        <strain evidence="1">Prilba</strain>
    </source>
</reference>
<evidence type="ECO:0000313" key="1">
    <source>
        <dbReference type="EMBL" id="KAF8485774.1"/>
    </source>
</evidence>
<dbReference type="Proteomes" id="UP000759537">
    <property type="component" value="Unassembled WGS sequence"/>
</dbReference>
<dbReference type="AlphaFoldDB" id="A0A9P5N3J2"/>
<keyword evidence="2" id="KW-1185">Reference proteome</keyword>
<sequence length="121" mass="13539">MTLSTVGRLSVLILFVHRSVRLHTRNPDRRAFALAGQYRSPSHVHLAANTTQATECDRIDSFPKLMKPQADTLAAPLSRRQRVVRAVQYLVNCASLALLYPRCFTMRTSAPDTLIVLVTCC</sequence>
<proteinExistence type="predicted"/>